<gene>
    <name evidence="9" type="ORF">VC83_01126</name>
</gene>
<evidence type="ECO:0000256" key="2">
    <source>
        <dbReference type="ARBA" id="ARBA00009360"/>
    </source>
</evidence>
<dbReference type="GO" id="GO:0032543">
    <property type="term" value="P:mitochondrial translation"/>
    <property type="evidence" value="ECO:0007669"/>
    <property type="project" value="InterPro"/>
</dbReference>
<dbReference type="OrthoDB" id="2098203at2759"/>
<keyword evidence="4" id="KW-0689">Ribosomal protein</keyword>
<evidence type="ECO:0000256" key="5">
    <source>
        <dbReference type="ARBA" id="ARBA00023128"/>
    </source>
</evidence>
<dbReference type="InterPro" id="IPR042831">
    <property type="entry name" value="Ribosomal_mL40_fung"/>
</dbReference>
<proteinExistence type="inferred from homology"/>
<comment type="similarity">
    <text evidence="2">Belongs to the mitochondrion-specific ribosomal protein mL40 family.</text>
</comment>
<dbReference type="GO" id="GO:1990904">
    <property type="term" value="C:ribonucleoprotein complex"/>
    <property type="evidence" value="ECO:0007669"/>
    <property type="project" value="UniProtKB-KW"/>
</dbReference>
<keyword evidence="6" id="KW-0687">Ribonucleoprotein</keyword>
<dbReference type="Pfam" id="PF09812">
    <property type="entry name" value="MRP-L28"/>
    <property type="match status" value="1"/>
</dbReference>
<reference evidence="9" key="1">
    <citation type="submission" date="2016-03" db="EMBL/GenBank/DDBJ databases">
        <title>Updated assembly of Pseudogymnoascus destructans, the fungus causing white-nose syndrome of bats.</title>
        <authorList>
            <person name="Palmer J.M."/>
            <person name="Drees K.P."/>
            <person name="Foster J.T."/>
            <person name="Lindner D.L."/>
        </authorList>
    </citation>
    <scope>NUCLEOTIDE SEQUENCE [LARGE SCALE GENOMIC DNA]</scope>
    <source>
        <strain evidence="9">20631-21</strain>
    </source>
</reference>
<feature type="compositionally biased region" description="Polar residues" evidence="8">
    <location>
        <begin position="71"/>
        <end position="84"/>
    </location>
</feature>
<dbReference type="RefSeq" id="XP_024327902.1">
    <property type="nucleotide sequence ID" value="XM_024464811.1"/>
</dbReference>
<dbReference type="InterPro" id="IPR019192">
    <property type="entry name" value="Ribosomal_mL40"/>
</dbReference>
<dbReference type="GO" id="GO:0005840">
    <property type="term" value="C:ribosome"/>
    <property type="evidence" value="ECO:0007669"/>
    <property type="project" value="UniProtKB-KW"/>
</dbReference>
<evidence type="ECO:0000256" key="4">
    <source>
        <dbReference type="ARBA" id="ARBA00022980"/>
    </source>
</evidence>
<dbReference type="PANTHER" id="PTHR39150">
    <property type="entry name" value="54S RIBOSOMAL PROTEIN L28, MITOCHONDRIAL"/>
    <property type="match status" value="1"/>
</dbReference>
<feature type="compositionally biased region" description="Polar residues" evidence="8">
    <location>
        <begin position="1"/>
        <end position="11"/>
    </location>
</feature>
<accession>A0A177ALD2</accession>
<sequence>MDPATEFNSIATQEPPIHPQPHPPTTSPRPTAIMASNNVSPLFRLLTPLLQTVRRTAAPSTTALPVRSLSTTPANLASGGTMNPKNRGKDVKPDPRVQLIRYHLQHSKTPRPLRLSRMRSLRHWTIHRAWMLFRRQKMSEEELELQRMYKSMHNACEELRALQGPGDKNTGRLYRIALEKKGIFGPNGVPIEYARAQTDTPGREPWDHSWTR</sequence>
<feature type="compositionally biased region" description="Pro residues" evidence="8">
    <location>
        <begin position="16"/>
        <end position="27"/>
    </location>
</feature>
<dbReference type="AlphaFoldDB" id="A0A177ALD2"/>
<evidence type="ECO:0000313" key="9">
    <source>
        <dbReference type="EMBL" id="OAF62630.2"/>
    </source>
</evidence>
<dbReference type="Proteomes" id="UP000077154">
    <property type="component" value="Unassembled WGS sequence"/>
</dbReference>
<evidence type="ECO:0000256" key="6">
    <source>
        <dbReference type="ARBA" id="ARBA00023274"/>
    </source>
</evidence>
<keyword evidence="3" id="KW-0809">Transit peptide</keyword>
<comment type="subcellular location">
    <subcellularLocation>
        <location evidence="1">Mitochondrion</location>
    </subcellularLocation>
</comment>
<dbReference type="PANTHER" id="PTHR39150:SF1">
    <property type="entry name" value="LARGE RIBOSOMAL SUBUNIT PROTEIN ML40"/>
    <property type="match status" value="1"/>
</dbReference>
<evidence type="ECO:0000256" key="7">
    <source>
        <dbReference type="ARBA" id="ARBA00035192"/>
    </source>
</evidence>
<dbReference type="GeneID" id="36284218"/>
<feature type="region of interest" description="Disordered" evidence="8">
    <location>
        <begin position="1"/>
        <end position="34"/>
    </location>
</feature>
<evidence type="ECO:0000256" key="8">
    <source>
        <dbReference type="SAM" id="MobiDB-lite"/>
    </source>
</evidence>
<dbReference type="GO" id="GO:0003735">
    <property type="term" value="F:structural constituent of ribosome"/>
    <property type="evidence" value="ECO:0007669"/>
    <property type="project" value="InterPro"/>
</dbReference>
<dbReference type="GO" id="GO:0005739">
    <property type="term" value="C:mitochondrion"/>
    <property type="evidence" value="ECO:0007669"/>
    <property type="project" value="UniProtKB-SubCell"/>
</dbReference>
<dbReference type="EMBL" id="KV441387">
    <property type="protein sequence ID" value="OAF62630.2"/>
    <property type="molecule type" value="Genomic_DNA"/>
</dbReference>
<feature type="region of interest" description="Disordered" evidence="8">
    <location>
        <begin position="71"/>
        <end position="93"/>
    </location>
</feature>
<keyword evidence="5" id="KW-0496">Mitochondrion</keyword>
<evidence type="ECO:0000256" key="1">
    <source>
        <dbReference type="ARBA" id="ARBA00004173"/>
    </source>
</evidence>
<dbReference type="Gene3D" id="6.10.250.3440">
    <property type="match status" value="1"/>
</dbReference>
<evidence type="ECO:0000256" key="3">
    <source>
        <dbReference type="ARBA" id="ARBA00022946"/>
    </source>
</evidence>
<protein>
    <recommendedName>
        <fullName evidence="7">Large ribosomal subunit protein mL40</fullName>
    </recommendedName>
</protein>
<dbReference type="eggNOG" id="KOG4778">
    <property type="taxonomic scope" value="Eukaryota"/>
</dbReference>
<organism evidence="9">
    <name type="scientific">Pseudogymnoascus destructans</name>
    <dbReference type="NCBI Taxonomy" id="655981"/>
    <lineage>
        <taxon>Eukaryota</taxon>
        <taxon>Fungi</taxon>
        <taxon>Dikarya</taxon>
        <taxon>Ascomycota</taxon>
        <taxon>Pezizomycotina</taxon>
        <taxon>Leotiomycetes</taxon>
        <taxon>Thelebolales</taxon>
        <taxon>Thelebolaceae</taxon>
        <taxon>Pseudogymnoascus</taxon>
    </lineage>
</organism>
<name>A0A177ALD2_9PEZI</name>
<dbReference type="VEuPathDB" id="FungiDB:GMDG_00390"/>